<evidence type="ECO:0000256" key="3">
    <source>
        <dbReference type="ARBA" id="ARBA00012083"/>
    </source>
</evidence>
<sequence length="301" mass="33703">MAAFIPDARGRNAVTLRNDDGSSITVYEQGAHLSSWKSADGREHLYLSPSAIFEDRKALRGGVPLIFPQFGTYGPLLPAHGFARIRPWKMEDTENGRATFSLWVNRGELNSQCSPDSDTPQNALSLLYTINFSNTELKLTMKITNMSELDEVPFQFAFHTYFAVEQLRRTVINGVNRSPYVDNNEARGNPKAKVHPPEQLWIIRGEHDRIYPNQACSILLQDLEAKRAIQVSSPNLPDVCVWNPGEEKCAALKDLPPDGYQHFVCIEHGNMLKQVVVPPRSSWTGTQNISILPGSPEDAKM</sequence>
<dbReference type="PANTHER" id="PTHR11122:SF13">
    <property type="entry name" value="GLUCOSE-6-PHOSPHATE 1-EPIMERASE"/>
    <property type="match status" value="1"/>
</dbReference>
<keyword evidence="4 5" id="KW-0413">Isomerase</keyword>
<dbReference type="InterPro" id="IPR008183">
    <property type="entry name" value="Aldose_1/G6P_1-epimerase"/>
</dbReference>
<accession>A0A0N1I6S8</accession>
<feature type="active site" evidence="6">
    <location>
        <position position="267"/>
    </location>
</feature>
<dbReference type="InterPro" id="IPR014718">
    <property type="entry name" value="GH-type_carb-bd"/>
</dbReference>
<evidence type="ECO:0000256" key="2">
    <source>
        <dbReference type="ARBA" id="ARBA00005866"/>
    </source>
</evidence>
<dbReference type="OrthoDB" id="1659429at2759"/>
<dbReference type="InterPro" id="IPR011013">
    <property type="entry name" value="Gal_mutarotase_sf_dom"/>
</dbReference>
<reference evidence="7 8" key="1">
    <citation type="journal article" date="2015" name="PLoS Pathog.">
        <title>Leptomonas seymouri: Adaptations to the Dixenous Life Cycle Analyzed by Genome Sequencing, Transcriptome Profiling and Co-infection with Leishmania donovani.</title>
        <authorList>
            <person name="Kraeva N."/>
            <person name="Butenko A."/>
            <person name="Hlavacova J."/>
            <person name="Kostygov A."/>
            <person name="Myskova J."/>
            <person name="Grybchuk D."/>
            <person name="Lestinova T."/>
            <person name="Votypka J."/>
            <person name="Volf P."/>
            <person name="Opperdoes F."/>
            <person name="Flegontov P."/>
            <person name="Lukes J."/>
            <person name="Yurchenko V."/>
        </authorList>
    </citation>
    <scope>NUCLEOTIDE SEQUENCE [LARGE SCALE GENOMIC DNA]</scope>
    <source>
        <strain evidence="7 8">ATCC 30220</strain>
    </source>
</reference>
<keyword evidence="8" id="KW-1185">Reference proteome</keyword>
<evidence type="ECO:0000256" key="4">
    <source>
        <dbReference type="ARBA" id="ARBA00023235"/>
    </source>
</evidence>
<dbReference type="GO" id="GO:0005975">
    <property type="term" value="P:carbohydrate metabolic process"/>
    <property type="evidence" value="ECO:0007669"/>
    <property type="project" value="InterPro"/>
</dbReference>
<protein>
    <recommendedName>
        <fullName evidence="3 5">glucose-6-phosphate 1-epimerase</fullName>
        <ecNumber evidence="3 5">5.1.3.15</ecNumber>
    </recommendedName>
</protein>
<comment type="caution">
    <text evidence="7">The sequence shown here is derived from an EMBL/GenBank/DDBJ whole genome shotgun (WGS) entry which is preliminary data.</text>
</comment>
<evidence type="ECO:0000256" key="5">
    <source>
        <dbReference type="PIRNR" id="PIRNR016020"/>
    </source>
</evidence>
<comment type="similarity">
    <text evidence="2 5">Belongs to the glucose-6-phosphate 1-epimerase family.</text>
</comment>
<proteinExistence type="inferred from homology"/>
<evidence type="ECO:0000313" key="8">
    <source>
        <dbReference type="Proteomes" id="UP000038009"/>
    </source>
</evidence>
<dbReference type="EC" id="5.1.3.15" evidence="3 5"/>
<dbReference type="InterPro" id="IPR025532">
    <property type="entry name" value="G6P_1-epimerase"/>
</dbReference>
<dbReference type="VEuPathDB" id="TriTrypDB:Lsey_0118_0130"/>
<dbReference type="CDD" id="cd09020">
    <property type="entry name" value="D-hex-6-P-epi_like"/>
    <property type="match status" value="1"/>
</dbReference>
<dbReference type="GO" id="GO:0030246">
    <property type="term" value="F:carbohydrate binding"/>
    <property type="evidence" value="ECO:0007669"/>
    <property type="project" value="UniProtKB-UniRule"/>
</dbReference>
<dbReference type="Gene3D" id="2.70.98.10">
    <property type="match status" value="1"/>
</dbReference>
<comment type="catalytic activity">
    <reaction evidence="1">
        <text>alpha-D-glucose 6-phosphate = beta-D-glucose 6-phosphate</text>
        <dbReference type="Rhea" id="RHEA:16249"/>
        <dbReference type="ChEBI" id="CHEBI:58225"/>
        <dbReference type="ChEBI" id="CHEBI:58247"/>
        <dbReference type="EC" id="5.1.3.15"/>
    </reaction>
</comment>
<dbReference type="GO" id="GO:0047938">
    <property type="term" value="F:glucose-6-phosphate 1-epimerase activity"/>
    <property type="evidence" value="ECO:0007669"/>
    <property type="project" value="UniProtKB-UniRule"/>
</dbReference>
<dbReference type="OMA" id="HPNDSHG"/>
<dbReference type="PIRSF" id="PIRSF016020">
    <property type="entry name" value="PHexose_mutarotase"/>
    <property type="match status" value="1"/>
</dbReference>
<name>A0A0N1I6S8_LEPSE</name>
<dbReference type="SUPFAM" id="SSF74650">
    <property type="entry name" value="Galactose mutarotase-like"/>
    <property type="match status" value="1"/>
</dbReference>
<dbReference type="Pfam" id="PF01263">
    <property type="entry name" value="Aldose_epim"/>
    <property type="match status" value="1"/>
</dbReference>
<dbReference type="EMBL" id="LJSK01000118">
    <property type="protein sequence ID" value="KPI86730.1"/>
    <property type="molecule type" value="Genomic_DNA"/>
</dbReference>
<evidence type="ECO:0000256" key="1">
    <source>
        <dbReference type="ARBA" id="ARBA00001096"/>
    </source>
</evidence>
<dbReference type="GO" id="GO:0005737">
    <property type="term" value="C:cytoplasm"/>
    <property type="evidence" value="ECO:0007669"/>
    <property type="project" value="TreeGrafter"/>
</dbReference>
<organism evidence="7 8">
    <name type="scientific">Leptomonas seymouri</name>
    <dbReference type="NCBI Taxonomy" id="5684"/>
    <lineage>
        <taxon>Eukaryota</taxon>
        <taxon>Discoba</taxon>
        <taxon>Euglenozoa</taxon>
        <taxon>Kinetoplastea</taxon>
        <taxon>Metakinetoplastina</taxon>
        <taxon>Trypanosomatida</taxon>
        <taxon>Trypanosomatidae</taxon>
        <taxon>Leishmaniinae</taxon>
        <taxon>Leptomonas</taxon>
    </lineage>
</organism>
<dbReference type="PANTHER" id="PTHR11122">
    <property type="entry name" value="APOSPORY-ASSOCIATED PROTEIN C-RELATED"/>
    <property type="match status" value="1"/>
</dbReference>
<feature type="active site" evidence="6">
    <location>
        <position position="159"/>
    </location>
</feature>
<dbReference type="AlphaFoldDB" id="A0A0N1I6S8"/>
<gene>
    <name evidence="7" type="ORF">ABL78_4200</name>
</gene>
<evidence type="ECO:0000313" key="7">
    <source>
        <dbReference type="EMBL" id="KPI86730.1"/>
    </source>
</evidence>
<evidence type="ECO:0000256" key="6">
    <source>
        <dbReference type="PIRSR" id="PIRSR016020-1"/>
    </source>
</evidence>
<dbReference type="Proteomes" id="UP000038009">
    <property type="component" value="Unassembled WGS sequence"/>
</dbReference>